<dbReference type="GeneID" id="6011631"/>
<dbReference type="AlphaFoldDB" id="A8NND2"/>
<gene>
    <name evidence="2" type="ORF">CC1G_06508</name>
</gene>
<evidence type="ECO:0000313" key="2">
    <source>
        <dbReference type="EMBL" id="EAU86747.1"/>
    </source>
</evidence>
<protein>
    <submittedName>
        <fullName evidence="2">Uncharacterized protein</fullName>
    </submittedName>
</protein>
<sequence length="112" mass="12590">MSNNNNVSSTTNNDNNNNDAVQQANDSTIQPYVTPPTTQRQQGRFTGRLSRQADAEEPASPGPSSEELAALFRDIQNMTRNMENEITQFQEIDALTLLMLSFLRSMARPRRT</sequence>
<feature type="compositionally biased region" description="Polar residues" evidence="1">
    <location>
        <begin position="26"/>
        <end position="44"/>
    </location>
</feature>
<dbReference type="KEGG" id="cci:CC1G_06508"/>
<keyword evidence="3" id="KW-1185">Reference proteome</keyword>
<proteinExistence type="predicted"/>
<evidence type="ECO:0000313" key="3">
    <source>
        <dbReference type="Proteomes" id="UP000001861"/>
    </source>
</evidence>
<dbReference type="EMBL" id="AACS02000012">
    <property type="protein sequence ID" value="EAU86747.1"/>
    <property type="molecule type" value="Genomic_DNA"/>
</dbReference>
<dbReference type="VEuPathDB" id="FungiDB:CC1G_06508"/>
<comment type="caution">
    <text evidence="2">The sequence shown here is derived from an EMBL/GenBank/DDBJ whole genome shotgun (WGS) entry which is preliminary data.</text>
</comment>
<name>A8NND2_COPC7</name>
<dbReference type="Proteomes" id="UP000001861">
    <property type="component" value="Unassembled WGS sequence"/>
</dbReference>
<dbReference type="InParanoid" id="A8NND2"/>
<feature type="compositionally biased region" description="Low complexity" evidence="1">
    <location>
        <begin position="1"/>
        <end position="25"/>
    </location>
</feature>
<feature type="region of interest" description="Disordered" evidence="1">
    <location>
        <begin position="1"/>
        <end position="67"/>
    </location>
</feature>
<evidence type="ECO:0000256" key="1">
    <source>
        <dbReference type="SAM" id="MobiDB-lite"/>
    </source>
</evidence>
<reference evidence="2 3" key="1">
    <citation type="journal article" date="2010" name="Proc. Natl. Acad. Sci. U.S.A.">
        <title>Insights into evolution of multicellular fungi from the assembled chromosomes of the mushroom Coprinopsis cinerea (Coprinus cinereus).</title>
        <authorList>
            <person name="Stajich J.E."/>
            <person name="Wilke S.K."/>
            <person name="Ahren D."/>
            <person name="Au C.H."/>
            <person name="Birren B.W."/>
            <person name="Borodovsky M."/>
            <person name="Burns C."/>
            <person name="Canback B."/>
            <person name="Casselton L.A."/>
            <person name="Cheng C.K."/>
            <person name="Deng J."/>
            <person name="Dietrich F.S."/>
            <person name="Fargo D.C."/>
            <person name="Farman M.L."/>
            <person name="Gathman A.C."/>
            <person name="Goldberg J."/>
            <person name="Guigo R."/>
            <person name="Hoegger P.J."/>
            <person name="Hooker J.B."/>
            <person name="Huggins A."/>
            <person name="James T.Y."/>
            <person name="Kamada T."/>
            <person name="Kilaru S."/>
            <person name="Kodira C."/>
            <person name="Kues U."/>
            <person name="Kupfer D."/>
            <person name="Kwan H.S."/>
            <person name="Lomsadze A."/>
            <person name="Li W."/>
            <person name="Lilly W.W."/>
            <person name="Ma L.J."/>
            <person name="Mackey A.J."/>
            <person name="Manning G."/>
            <person name="Martin F."/>
            <person name="Muraguchi H."/>
            <person name="Natvig D.O."/>
            <person name="Palmerini H."/>
            <person name="Ramesh M.A."/>
            <person name="Rehmeyer C.J."/>
            <person name="Roe B.A."/>
            <person name="Shenoy N."/>
            <person name="Stanke M."/>
            <person name="Ter-Hovhannisyan V."/>
            <person name="Tunlid A."/>
            <person name="Velagapudi R."/>
            <person name="Vision T.J."/>
            <person name="Zeng Q."/>
            <person name="Zolan M.E."/>
            <person name="Pukkila P.J."/>
        </authorList>
    </citation>
    <scope>NUCLEOTIDE SEQUENCE [LARGE SCALE GENOMIC DNA]</scope>
    <source>
        <strain evidence="3">Okayama-7 / 130 / ATCC MYA-4618 / FGSC 9003</strain>
    </source>
</reference>
<organism evidence="2 3">
    <name type="scientific">Coprinopsis cinerea (strain Okayama-7 / 130 / ATCC MYA-4618 / FGSC 9003)</name>
    <name type="common">Inky cap fungus</name>
    <name type="synonym">Hormographiella aspergillata</name>
    <dbReference type="NCBI Taxonomy" id="240176"/>
    <lineage>
        <taxon>Eukaryota</taxon>
        <taxon>Fungi</taxon>
        <taxon>Dikarya</taxon>
        <taxon>Basidiomycota</taxon>
        <taxon>Agaricomycotina</taxon>
        <taxon>Agaricomycetes</taxon>
        <taxon>Agaricomycetidae</taxon>
        <taxon>Agaricales</taxon>
        <taxon>Agaricineae</taxon>
        <taxon>Psathyrellaceae</taxon>
        <taxon>Coprinopsis</taxon>
    </lineage>
</organism>
<dbReference type="RefSeq" id="XP_001835105.1">
    <property type="nucleotide sequence ID" value="XM_001835053.1"/>
</dbReference>
<accession>A8NND2</accession>
<feature type="compositionally biased region" description="Low complexity" evidence="1">
    <location>
        <begin position="58"/>
        <end position="67"/>
    </location>
</feature>